<feature type="region of interest" description="Disordered" evidence="10">
    <location>
        <begin position="167"/>
        <end position="186"/>
    </location>
</feature>
<feature type="transmembrane region" description="Helical" evidence="11">
    <location>
        <begin position="59"/>
        <end position="78"/>
    </location>
</feature>
<keyword evidence="7 9" id="KW-0573">Peptidoglycan synthesis</keyword>
<comment type="pathway">
    <text evidence="1 9">Cell wall biogenesis; peptidoglycan biosynthesis.</text>
</comment>
<dbReference type="AlphaFoldDB" id="M5ESJ7"/>
<dbReference type="InterPro" id="IPR038063">
    <property type="entry name" value="Transpep_catalytic_dom"/>
</dbReference>
<dbReference type="InterPro" id="IPR050979">
    <property type="entry name" value="LD-transpeptidase"/>
</dbReference>
<evidence type="ECO:0000313" key="14">
    <source>
        <dbReference type="Proteomes" id="UP000012062"/>
    </source>
</evidence>
<feature type="active site" description="Proton donor/acceptor" evidence="9">
    <location>
        <position position="392"/>
    </location>
</feature>
<gene>
    <name evidence="13" type="ORF">MESS2_450009</name>
</gene>
<evidence type="ECO:0000256" key="10">
    <source>
        <dbReference type="SAM" id="MobiDB-lite"/>
    </source>
</evidence>
<evidence type="ECO:0000256" key="3">
    <source>
        <dbReference type="ARBA" id="ARBA00022676"/>
    </source>
</evidence>
<dbReference type="InterPro" id="IPR005490">
    <property type="entry name" value="LD_TPept_cat_dom"/>
</dbReference>
<dbReference type="Gene3D" id="2.40.440.10">
    <property type="entry name" value="L,D-transpeptidase catalytic domain-like"/>
    <property type="match status" value="1"/>
</dbReference>
<evidence type="ECO:0000259" key="12">
    <source>
        <dbReference type="PROSITE" id="PS52029"/>
    </source>
</evidence>
<dbReference type="STRING" id="1297569.MESS2_450009"/>
<keyword evidence="3" id="KW-0328">Glycosyltransferase</keyword>
<dbReference type="PANTHER" id="PTHR30582:SF24">
    <property type="entry name" value="L,D-TRANSPEPTIDASE ERFK_SRFK-RELATED"/>
    <property type="match status" value="1"/>
</dbReference>
<dbReference type="GO" id="GO:0005576">
    <property type="term" value="C:extracellular region"/>
    <property type="evidence" value="ECO:0007669"/>
    <property type="project" value="TreeGrafter"/>
</dbReference>
<dbReference type="eggNOG" id="COG1376">
    <property type="taxonomic scope" value="Bacteria"/>
</dbReference>
<proteinExistence type="inferred from homology"/>
<evidence type="ECO:0000256" key="4">
    <source>
        <dbReference type="ARBA" id="ARBA00022679"/>
    </source>
</evidence>
<feature type="domain" description="L,D-TPase catalytic" evidence="12">
    <location>
        <begin position="295"/>
        <end position="432"/>
    </location>
</feature>
<dbReference type="EMBL" id="CAUM01000112">
    <property type="protein sequence ID" value="CCV06995.1"/>
    <property type="molecule type" value="Genomic_DNA"/>
</dbReference>
<keyword evidence="14" id="KW-1185">Reference proteome</keyword>
<keyword evidence="8 9" id="KW-0961">Cell wall biogenesis/degradation</keyword>
<keyword evidence="11" id="KW-0812">Transmembrane</keyword>
<comment type="similarity">
    <text evidence="2">Belongs to the YkuD family.</text>
</comment>
<feature type="compositionally biased region" description="Basic and acidic residues" evidence="10">
    <location>
        <begin position="170"/>
        <end position="186"/>
    </location>
</feature>
<sequence length="432" mass="46635">MPHDHEDSTGRGTTARLRRLRLIDYRLRAALSASLGDAGRRRGQQALNDRIFAMQLRSFILAGLCAVLGLSAPAYAAMPAGSSAPKAAVTTDVINAAAKSDAAQLRLLKKKKNPTSDDLAQIGKIEAKIAADRDAAKAKALEARKLAMRAAAKAKADADRQAFLAKKNLGKKEQPAAEARVADAKPAKKKTVKLIEPVQPIAPIQSAEPLPAEAMNVALTGNNGELRSEAVGQKPRSIGLFAGLFGGTSSSSSMSLLPETRALDAALETKEAKRQFKVKPEFVPQEVEFSGYDPGTIVIDTSARRLYLVESSSTARRYAIAVGREGLQFKGTVAVGDKQEWPRWIPTLDMQKREPRLYGKYKDGMPGGGENPLGARAIYLYDGKKDTYLRIHGTIAPQSIGTSASNGCYRMVNEHVMDLYRRVKIGTKVVII</sequence>
<evidence type="ECO:0000313" key="13">
    <source>
        <dbReference type="EMBL" id="CCV06995.1"/>
    </source>
</evidence>
<dbReference type="PANTHER" id="PTHR30582">
    <property type="entry name" value="L,D-TRANSPEPTIDASE"/>
    <property type="match status" value="1"/>
</dbReference>
<keyword evidence="6 9" id="KW-0133">Cell shape</keyword>
<dbReference type="PROSITE" id="PS52029">
    <property type="entry name" value="LD_TPASE"/>
    <property type="match status" value="1"/>
</dbReference>
<reference evidence="13 14" key="1">
    <citation type="submission" date="2013-02" db="EMBL/GenBank/DDBJ databases">
        <authorList>
            <person name="Genoscope - CEA"/>
        </authorList>
    </citation>
    <scope>NUCLEOTIDE SEQUENCE [LARGE SCALE GENOMIC DNA]</scope>
    <source>
        <strain evidence="13 14">STM 2683</strain>
    </source>
</reference>
<feature type="active site" description="Nucleophile" evidence="9">
    <location>
        <position position="408"/>
    </location>
</feature>
<dbReference type="GO" id="GO:0016757">
    <property type="term" value="F:glycosyltransferase activity"/>
    <property type="evidence" value="ECO:0007669"/>
    <property type="project" value="UniProtKB-KW"/>
</dbReference>
<evidence type="ECO:0000256" key="7">
    <source>
        <dbReference type="ARBA" id="ARBA00022984"/>
    </source>
</evidence>
<dbReference type="GO" id="GO:0071972">
    <property type="term" value="F:peptidoglycan L,D-transpeptidase activity"/>
    <property type="evidence" value="ECO:0007669"/>
    <property type="project" value="TreeGrafter"/>
</dbReference>
<organism evidence="13 14">
    <name type="scientific">Mesorhizobium metallidurans STM 2683</name>
    <dbReference type="NCBI Taxonomy" id="1297569"/>
    <lineage>
        <taxon>Bacteria</taxon>
        <taxon>Pseudomonadati</taxon>
        <taxon>Pseudomonadota</taxon>
        <taxon>Alphaproteobacteria</taxon>
        <taxon>Hyphomicrobiales</taxon>
        <taxon>Phyllobacteriaceae</taxon>
        <taxon>Mesorhizobium</taxon>
    </lineage>
</organism>
<comment type="caution">
    <text evidence="13">The sequence shown here is derived from an EMBL/GenBank/DDBJ whole genome shotgun (WGS) entry which is preliminary data.</text>
</comment>
<keyword evidence="5" id="KW-0378">Hydrolase</keyword>
<keyword evidence="11" id="KW-1133">Transmembrane helix</keyword>
<evidence type="ECO:0000256" key="2">
    <source>
        <dbReference type="ARBA" id="ARBA00005992"/>
    </source>
</evidence>
<keyword evidence="4" id="KW-0808">Transferase</keyword>
<dbReference type="GO" id="GO:0071555">
    <property type="term" value="P:cell wall organization"/>
    <property type="evidence" value="ECO:0007669"/>
    <property type="project" value="UniProtKB-UniRule"/>
</dbReference>
<evidence type="ECO:0000256" key="8">
    <source>
        <dbReference type="ARBA" id="ARBA00023316"/>
    </source>
</evidence>
<dbReference type="GO" id="GO:0018104">
    <property type="term" value="P:peptidoglycan-protein cross-linking"/>
    <property type="evidence" value="ECO:0007669"/>
    <property type="project" value="TreeGrafter"/>
</dbReference>
<evidence type="ECO:0000256" key="11">
    <source>
        <dbReference type="SAM" id="Phobius"/>
    </source>
</evidence>
<dbReference type="Proteomes" id="UP000012062">
    <property type="component" value="Unassembled WGS sequence"/>
</dbReference>
<keyword evidence="11" id="KW-0472">Membrane</keyword>
<name>M5ESJ7_9HYPH</name>
<evidence type="ECO:0000256" key="5">
    <source>
        <dbReference type="ARBA" id="ARBA00022801"/>
    </source>
</evidence>
<protein>
    <recommendedName>
        <fullName evidence="12">L,D-TPase catalytic domain-containing protein</fullName>
    </recommendedName>
</protein>
<dbReference type="UniPathway" id="UPA00219"/>
<accession>M5ESJ7</accession>
<evidence type="ECO:0000256" key="1">
    <source>
        <dbReference type="ARBA" id="ARBA00004752"/>
    </source>
</evidence>
<dbReference type="CDD" id="cd16913">
    <property type="entry name" value="YkuD_like"/>
    <property type="match status" value="1"/>
</dbReference>
<dbReference type="GO" id="GO:0008360">
    <property type="term" value="P:regulation of cell shape"/>
    <property type="evidence" value="ECO:0007669"/>
    <property type="project" value="UniProtKB-UniRule"/>
</dbReference>
<evidence type="ECO:0000256" key="6">
    <source>
        <dbReference type="ARBA" id="ARBA00022960"/>
    </source>
</evidence>
<evidence type="ECO:0000256" key="9">
    <source>
        <dbReference type="PROSITE-ProRule" id="PRU01373"/>
    </source>
</evidence>
<dbReference type="SUPFAM" id="SSF141523">
    <property type="entry name" value="L,D-transpeptidase catalytic domain-like"/>
    <property type="match status" value="1"/>
</dbReference>
<dbReference type="Pfam" id="PF03734">
    <property type="entry name" value="YkuD"/>
    <property type="match status" value="1"/>
</dbReference>
<dbReference type="FunFam" id="2.40.440.10:FF:000002">
    <property type="entry name" value="L,D-transpeptidase ErfK/SrfK"/>
    <property type="match status" value="1"/>
</dbReference>